<feature type="compositionally biased region" description="Low complexity" evidence="5">
    <location>
        <begin position="519"/>
        <end position="530"/>
    </location>
</feature>
<dbReference type="Pfam" id="PF00296">
    <property type="entry name" value="Bac_luciferase"/>
    <property type="match status" value="1"/>
</dbReference>
<evidence type="ECO:0000313" key="8">
    <source>
        <dbReference type="Proteomes" id="UP000000580"/>
    </source>
</evidence>
<dbReference type="eggNOG" id="COG2141">
    <property type="taxonomic scope" value="Bacteria"/>
</dbReference>
<reference evidence="7 8" key="1">
    <citation type="journal article" date="2005" name="Proc. Natl. Acad. Sci. U.S.A.">
        <title>The complete genome sequence of Mycobacterium avium subspecies paratuberculosis.</title>
        <authorList>
            <person name="Li L."/>
            <person name="Bannantine J.P."/>
            <person name="Zhang Q."/>
            <person name="Amonsin A."/>
            <person name="May B.J."/>
            <person name="Alt D."/>
            <person name="Banerji N."/>
            <person name="Kanjilal S."/>
            <person name="Kapur V."/>
        </authorList>
    </citation>
    <scope>NUCLEOTIDE SEQUENCE [LARGE SCALE GENOMIC DNA]</scope>
    <source>
        <strain evidence="8">ATCC BAA-968 / K-10</strain>
    </source>
</reference>
<dbReference type="AlphaFoldDB" id="Q73SR0"/>
<feature type="compositionally biased region" description="Basic and acidic residues" evidence="5">
    <location>
        <begin position="501"/>
        <end position="514"/>
    </location>
</feature>
<feature type="region of interest" description="Disordered" evidence="5">
    <location>
        <begin position="373"/>
        <end position="426"/>
    </location>
</feature>
<evidence type="ECO:0000256" key="5">
    <source>
        <dbReference type="SAM" id="MobiDB-lite"/>
    </source>
</evidence>
<dbReference type="KEGG" id="mpa:MAP_4013"/>
<gene>
    <name evidence="7" type="ordered locus">MAP_4013</name>
</gene>
<dbReference type="PANTHER" id="PTHR42847:SF4">
    <property type="entry name" value="ALKANESULFONATE MONOOXYGENASE-RELATED"/>
    <property type="match status" value="1"/>
</dbReference>
<organism evidence="7 8">
    <name type="scientific">Mycolicibacterium paratuberculosis (strain ATCC BAA-968 / K-10)</name>
    <name type="common">Mycobacterium paratuberculosis</name>
    <dbReference type="NCBI Taxonomy" id="262316"/>
    <lineage>
        <taxon>Bacteria</taxon>
        <taxon>Bacillati</taxon>
        <taxon>Actinomycetota</taxon>
        <taxon>Actinomycetes</taxon>
        <taxon>Mycobacteriales</taxon>
        <taxon>Mycobacteriaceae</taxon>
        <taxon>Mycobacterium</taxon>
        <taxon>Mycobacterium avium complex (MAC)</taxon>
    </lineage>
</organism>
<feature type="compositionally biased region" description="Low complexity" evidence="5">
    <location>
        <begin position="543"/>
        <end position="557"/>
    </location>
</feature>
<keyword evidence="8" id="KW-1185">Reference proteome</keyword>
<evidence type="ECO:0000259" key="6">
    <source>
        <dbReference type="Pfam" id="PF00296"/>
    </source>
</evidence>
<keyword evidence="4" id="KW-0503">Monooxygenase</keyword>
<dbReference type="SMR" id="Q73SR0"/>
<evidence type="ECO:0000256" key="4">
    <source>
        <dbReference type="ARBA" id="ARBA00023033"/>
    </source>
</evidence>
<accession>Q73SR0</accession>
<protein>
    <recommendedName>
        <fullName evidence="6">Luciferase-like domain-containing protein</fullName>
    </recommendedName>
</protein>
<dbReference type="InterPro" id="IPR050172">
    <property type="entry name" value="SsuD_RutA_monooxygenase"/>
</dbReference>
<dbReference type="Gene3D" id="3.20.20.30">
    <property type="entry name" value="Luciferase-like domain"/>
    <property type="match status" value="1"/>
</dbReference>
<dbReference type="GO" id="GO:0046306">
    <property type="term" value="P:alkanesulfonate catabolic process"/>
    <property type="evidence" value="ECO:0007669"/>
    <property type="project" value="TreeGrafter"/>
</dbReference>
<keyword evidence="2" id="KW-0288">FMN</keyword>
<keyword evidence="3" id="KW-0560">Oxidoreductase</keyword>
<dbReference type="PANTHER" id="PTHR42847">
    <property type="entry name" value="ALKANESULFONATE MONOOXYGENASE"/>
    <property type="match status" value="1"/>
</dbReference>
<feature type="compositionally biased region" description="Basic residues" evidence="5">
    <location>
        <begin position="416"/>
        <end position="426"/>
    </location>
</feature>
<keyword evidence="1" id="KW-0285">Flavoprotein</keyword>
<dbReference type="InterPro" id="IPR011251">
    <property type="entry name" value="Luciferase-like_dom"/>
</dbReference>
<dbReference type="SUPFAM" id="SSF51679">
    <property type="entry name" value="Bacterial luciferase-like"/>
    <property type="match status" value="1"/>
</dbReference>
<dbReference type="EMBL" id="AE016958">
    <property type="protein sequence ID" value="AAS06563.1"/>
    <property type="molecule type" value="Genomic_DNA"/>
</dbReference>
<feature type="region of interest" description="Disordered" evidence="5">
    <location>
        <begin position="601"/>
        <end position="643"/>
    </location>
</feature>
<sequence>MSLAFHWFLPTYGDSRNLVAGGHGTPMSGDRPATLRYLHQICSAAEDNGFEAVLTPTGLWCEDAWLTTAMLVESTETLKFLVAFRPGLLSPTLASQMAGTFQRHSQGRLLLNVVTGGEPHEQRAYGDFLDKEARYARTAEFLHVVRQLWTSPQPVTFAGEHIRVEGAQLNNPPDPIPAVFFGGSSASAGPVAAKHSDVYLTWGEPLTAVAKKLDWVRGLAVDAGRILQYGLRIHVISRDTSDAAWAEADRLLSAIDPADIERVQASLARSESEGQRRMRELHGGNSGKLLVGPNLWAGVGLVRGGAGTALVGSHAEVAERLAEYAKLGITHFILSGYPHLEEAYWFGEGVLPLLERMGLWGTPIVGRVRRRRRRSRWPRRTDGHGSHLARAGARRARRRPSGRRIRRAAAPPTAHRGGRQPAGHHRRVVRLLPVRHGGRAGLQQGVLPERKFFGGNAIGVRDVCRRIRHAAHRGPGVRPHRRSDRPQAQPGADHAHHGRRDRADRGVADGRADRGLGAGAAAGVAGAAGVRARRRVGRGGAAGRRTQPGRPARPLRGGAAGRAGTRIGFGHRHIRFPADRAGPGPVPVLRLAHRVPVERTAGGHRHRGAVAGGRDTGVPGTAGPAGRVHRADPGHPARAAFPA</sequence>
<dbReference type="InterPro" id="IPR036661">
    <property type="entry name" value="Luciferase-like_sf"/>
</dbReference>
<dbReference type="Proteomes" id="UP000000580">
    <property type="component" value="Chromosome"/>
</dbReference>
<name>Q73SR0_MYCPA</name>
<evidence type="ECO:0000256" key="3">
    <source>
        <dbReference type="ARBA" id="ARBA00023002"/>
    </source>
</evidence>
<evidence type="ECO:0000313" key="7">
    <source>
        <dbReference type="EMBL" id="AAS06563.1"/>
    </source>
</evidence>
<evidence type="ECO:0000256" key="1">
    <source>
        <dbReference type="ARBA" id="ARBA00022630"/>
    </source>
</evidence>
<feature type="domain" description="Luciferase-like" evidence="6">
    <location>
        <begin position="21"/>
        <end position="331"/>
    </location>
</feature>
<evidence type="ECO:0000256" key="2">
    <source>
        <dbReference type="ARBA" id="ARBA00022643"/>
    </source>
</evidence>
<dbReference type="GO" id="GO:0008726">
    <property type="term" value="F:alkanesulfonate monooxygenase activity"/>
    <property type="evidence" value="ECO:0007669"/>
    <property type="project" value="TreeGrafter"/>
</dbReference>
<dbReference type="HOGENOM" id="CLU_425673_0_0_11"/>
<dbReference type="CDD" id="cd01094">
    <property type="entry name" value="Alkanesulfonate_monoxygenase"/>
    <property type="match status" value="1"/>
</dbReference>
<feature type="compositionally biased region" description="Basic residues" evidence="5">
    <location>
        <begin position="392"/>
        <end position="407"/>
    </location>
</feature>
<dbReference type="STRING" id="262316.MAP_4013"/>
<feature type="region of interest" description="Disordered" evidence="5">
    <location>
        <begin position="470"/>
        <end position="561"/>
    </location>
</feature>
<proteinExistence type="predicted"/>